<protein>
    <submittedName>
        <fullName evidence="1">Uncharacterized protein</fullName>
    </submittedName>
</protein>
<reference evidence="1 2" key="1">
    <citation type="submission" date="2024-02" db="EMBL/GenBank/DDBJ databases">
        <title>de novo genome assembly of Solanum bulbocastanum strain 11H21.</title>
        <authorList>
            <person name="Hosaka A.J."/>
        </authorList>
    </citation>
    <scope>NUCLEOTIDE SEQUENCE [LARGE SCALE GENOMIC DNA]</scope>
    <source>
        <tissue evidence="1">Young leaves</tissue>
    </source>
</reference>
<gene>
    <name evidence="1" type="ORF">RDI58_028705</name>
</gene>
<name>A0AAN8ST87_SOLBU</name>
<keyword evidence="2" id="KW-1185">Reference proteome</keyword>
<dbReference type="Proteomes" id="UP001371456">
    <property type="component" value="Unassembled WGS sequence"/>
</dbReference>
<evidence type="ECO:0000313" key="2">
    <source>
        <dbReference type="Proteomes" id="UP001371456"/>
    </source>
</evidence>
<sequence>MDDLHNIGYDRLKKKTPAWKLIWRKMKKNLFEHHSNFKSKSSSLRFTYDSNSYSQNFDQGSSILVDTQDFSRSFPARFAVPSRVFPKDKLAET</sequence>
<evidence type="ECO:0000313" key="1">
    <source>
        <dbReference type="EMBL" id="KAK6773467.1"/>
    </source>
</evidence>
<accession>A0AAN8ST87</accession>
<dbReference type="AlphaFoldDB" id="A0AAN8ST87"/>
<organism evidence="1 2">
    <name type="scientific">Solanum bulbocastanum</name>
    <name type="common">Wild potato</name>
    <dbReference type="NCBI Taxonomy" id="147425"/>
    <lineage>
        <taxon>Eukaryota</taxon>
        <taxon>Viridiplantae</taxon>
        <taxon>Streptophyta</taxon>
        <taxon>Embryophyta</taxon>
        <taxon>Tracheophyta</taxon>
        <taxon>Spermatophyta</taxon>
        <taxon>Magnoliopsida</taxon>
        <taxon>eudicotyledons</taxon>
        <taxon>Gunneridae</taxon>
        <taxon>Pentapetalae</taxon>
        <taxon>asterids</taxon>
        <taxon>lamiids</taxon>
        <taxon>Solanales</taxon>
        <taxon>Solanaceae</taxon>
        <taxon>Solanoideae</taxon>
        <taxon>Solaneae</taxon>
        <taxon>Solanum</taxon>
    </lineage>
</organism>
<dbReference type="PANTHER" id="PTHR33168">
    <property type="entry name" value="STRESS INDUCED PROTEIN-RELATED"/>
    <property type="match status" value="1"/>
</dbReference>
<proteinExistence type="predicted"/>
<comment type="caution">
    <text evidence="1">The sequence shown here is derived from an EMBL/GenBank/DDBJ whole genome shotgun (WGS) entry which is preliminary data.</text>
</comment>
<dbReference type="EMBL" id="JBANQN010000012">
    <property type="protein sequence ID" value="KAK6773467.1"/>
    <property type="molecule type" value="Genomic_DNA"/>
</dbReference>